<dbReference type="FunFam" id="3.30.160.60:FF:000446">
    <property type="entry name" value="Zinc finger protein"/>
    <property type="match status" value="1"/>
</dbReference>
<dbReference type="AlphaFoldDB" id="A0A9Q0RWP7"/>
<protein>
    <submittedName>
        <fullName evidence="7">Zinc finger protein</fullName>
    </submittedName>
</protein>
<dbReference type="PROSITE" id="PS50157">
    <property type="entry name" value="ZINC_FINGER_C2H2_2"/>
    <property type="match status" value="2"/>
</dbReference>
<dbReference type="InterPro" id="IPR013087">
    <property type="entry name" value="Znf_C2H2_type"/>
</dbReference>
<organism evidence="7 8">
    <name type="scientific">Pseudolycoriella hygida</name>
    <dbReference type="NCBI Taxonomy" id="35572"/>
    <lineage>
        <taxon>Eukaryota</taxon>
        <taxon>Metazoa</taxon>
        <taxon>Ecdysozoa</taxon>
        <taxon>Arthropoda</taxon>
        <taxon>Hexapoda</taxon>
        <taxon>Insecta</taxon>
        <taxon>Pterygota</taxon>
        <taxon>Neoptera</taxon>
        <taxon>Endopterygota</taxon>
        <taxon>Diptera</taxon>
        <taxon>Nematocera</taxon>
        <taxon>Sciaroidea</taxon>
        <taxon>Sciaridae</taxon>
        <taxon>Pseudolycoriella</taxon>
    </lineage>
</organism>
<evidence type="ECO:0000256" key="4">
    <source>
        <dbReference type="ARBA" id="ARBA00022833"/>
    </source>
</evidence>
<keyword evidence="2" id="KW-0677">Repeat</keyword>
<dbReference type="Pfam" id="PF13894">
    <property type="entry name" value="zf-C2H2_4"/>
    <property type="match status" value="1"/>
</dbReference>
<dbReference type="Gene3D" id="3.30.160.60">
    <property type="entry name" value="Classic Zinc Finger"/>
    <property type="match status" value="2"/>
</dbReference>
<sequence>MVRDRLREHLKIHSMRRYSCPHCSQYFSNTGGLRSHIGIHTGIRPYACGVCDMTFVNTSSASVHRRTHLVGNVFQCEKCLGEFKHYRSFTIHKEACFLSPDQLNNTN</sequence>
<dbReference type="SUPFAM" id="SSF57667">
    <property type="entry name" value="beta-beta-alpha zinc fingers"/>
    <property type="match status" value="1"/>
</dbReference>
<dbReference type="GO" id="GO:0005634">
    <property type="term" value="C:nucleus"/>
    <property type="evidence" value="ECO:0007669"/>
    <property type="project" value="UniProtKB-ARBA"/>
</dbReference>
<dbReference type="PANTHER" id="PTHR24379">
    <property type="entry name" value="KRAB AND ZINC FINGER DOMAIN-CONTAINING"/>
    <property type="match status" value="1"/>
</dbReference>
<keyword evidence="4" id="KW-0862">Zinc</keyword>
<accession>A0A9Q0RWP7</accession>
<keyword evidence="8" id="KW-1185">Reference proteome</keyword>
<proteinExistence type="predicted"/>
<dbReference type="SMART" id="SM00355">
    <property type="entry name" value="ZnF_C2H2"/>
    <property type="match status" value="3"/>
</dbReference>
<keyword evidence="3 5" id="KW-0863">Zinc-finger</keyword>
<feature type="domain" description="C2H2-type" evidence="6">
    <location>
        <begin position="46"/>
        <end position="68"/>
    </location>
</feature>
<gene>
    <name evidence="7" type="primary">ZNF628</name>
    <name evidence="7" type="ORF">Bhyg_13831</name>
</gene>
<evidence type="ECO:0000313" key="8">
    <source>
        <dbReference type="Proteomes" id="UP001151699"/>
    </source>
</evidence>
<dbReference type="OrthoDB" id="7736743at2759"/>
<evidence type="ECO:0000256" key="2">
    <source>
        <dbReference type="ARBA" id="ARBA00022737"/>
    </source>
</evidence>
<evidence type="ECO:0000256" key="3">
    <source>
        <dbReference type="ARBA" id="ARBA00022771"/>
    </source>
</evidence>
<comment type="caution">
    <text evidence="7">The sequence shown here is derived from an EMBL/GenBank/DDBJ whole genome shotgun (WGS) entry which is preliminary data.</text>
</comment>
<dbReference type="GO" id="GO:0008270">
    <property type="term" value="F:zinc ion binding"/>
    <property type="evidence" value="ECO:0007669"/>
    <property type="project" value="UniProtKB-KW"/>
</dbReference>
<dbReference type="InterPro" id="IPR036236">
    <property type="entry name" value="Znf_C2H2_sf"/>
</dbReference>
<dbReference type="Proteomes" id="UP001151699">
    <property type="component" value="Chromosome C"/>
</dbReference>
<dbReference type="Pfam" id="PF00096">
    <property type="entry name" value="zf-C2H2"/>
    <property type="match status" value="1"/>
</dbReference>
<dbReference type="PANTHER" id="PTHR24379:SF121">
    <property type="entry name" value="C2H2-TYPE DOMAIN-CONTAINING PROTEIN"/>
    <property type="match status" value="1"/>
</dbReference>
<dbReference type="PROSITE" id="PS00028">
    <property type="entry name" value="ZINC_FINGER_C2H2_1"/>
    <property type="match status" value="2"/>
</dbReference>
<reference evidence="7" key="1">
    <citation type="submission" date="2022-07" db="EMBL/GenBank/DDBJ databases">
        <authorList>
            <person name="Trinca V."/>
            <person name="Uliana J.V.C."/>
            <person name="Torres T.T."/>
            <person name="Ward R.J."/>
            <person name="Monesi N."/>
        </authorList>
    </citation>
    <scope>NUCLEOTIDE SEQUENCE</scope>
    <source>
        <strain evidence="7">HSMRA1968</strain>
        <tissue evidence="7">Whole embryos</tissue>
    </source>
</reference>
<feature type="domain" description="C2H2-type" evidence="6">
    <location>
        <begin position="18"/>
        <end position="45"/>
    </location>
</feature>
<evidence type="ECO:0000256" key="1">
    <source>
        <dbReference type="ARBA" id="ARBA00022723"/>
    </source>
</evidence>
<evidence type="ECO:0000313" key="7">
    <source>
        <dbReference type="EMBL" id="KAJ6635246.1"/>
    </source>
</evidence>
<name>A0A9Q0RWP7_9DIPT</name>
<evidence type="ECO:0000259" key="6">
    <source>
        <dbReference type="PROSITE" id="PS50157"/>
    </source>
</evidence>
<keyword evidence="1" id="KW-0479">Metal-binding</keyword>
<evidence type="ECO:0000256" key="5">
    <source>
        <dbReference type="PROSITE-ProRule" id="PRU00042"/>
    </source>
</evidence>
<dbReference type="EMBL" id="WJQU01000004">
    <property type="protein sequence ID" value="KAJ6635246.1"/>
    <property type="molecule type" value="Genomic_DNA"/>
</dbReference>